<dbReference type="EMBL" id="GBXM01040062">
    <property type="protein sequence ID" value="JAH68515.1"/>
    <property type="molecule type" value="Transcribed_RNA"/>
</dbReference>
<dbReference type="AlphaFoldDB" id="A0A0E9UTI3"/>
<reference evidence="1" key="2">
    <citation type="journal article" date="2015" name="Fish Shellfish Immunol.">
        <title>Early steps in the European eel (Anguilla anguilla)-Vibrio vulnificus interaction in the gills: Role of the RtxA13 toxin.</title>
        <authorList>
            <person name="Callol A."/>
            <person name="Pajuelo D."/>
            <person name="Ebbesson L."/>
            <person name="Teles M."/>
            <person name="MacKenzie S."/>
            <person name="Amaro C."/>
        </authorList>
    </citation>
    <scope>NUCLEOTIDE SEQUENCE</scope>
</reference>
<protein>
    <submittedName>
        <fullName evidence="1">Uncharacterized protein</fullName>
    </submittedName>
</protein>
<proteinExistence type="predicted"/>
<evidence type="ECO:0000313" key="1">
    <source>
        <dbReference type="EMBL" id="JAH68515.1"/>
    </source>
</evidence>
<name>A0A0E9UTI3_ANGAN</name>
<sequence length="28" mass="3081">MLLLVCVETGVPTLGPRKHQGELIFDIT</sequence>
<organism evidence="1">
    <name type="scientific">Anguilla anguilla</name>
    <name type="common">European freshwater eel</name>
    <name type="synonym">Muraena anguilla</name>
    <dbReference type="NCBI Taxonomy" id="7936"/>
    <lineage>
        <taxon>Eukaryota</taxon>
        <taxon>Metazoa</taxon>
        <taxon>Chordata</taxon>
        <taxon>Craniata</taxon>
        <taxon>Vertebrata</taxon>
        <taxon>Euteleostomi</taxon>
        <taxon>Actinopterygii</taxon>
        <taxon>Neopterygii</taxon>
        <taxon>Teleostei</taxon>
        <taxon>Anguilliformes</taxon>
        <taxon>Anguillidae</taxon>
        <taxon>Anguilla</taxon>
    </lineage>
</organism>
<accession>A0A0E9UTI3</accession>
<reference evidence="1" key="1">
    <citation type="submission" date="2014-11" db="EMBL/GenBank/DDBJ databases">
        <authorList>
            <person name="Amaro Gonzalez C."/>
        </authorList>
    </citation>
    <scope>NUCLEOTIDE SEQUENCE</scope>
</reference>